<keyword evidence="1" id="KW-1133">Transmembrane helix</keyword>
<dbReference type="Proteomes" id="UP001067231">
    <property type="component" value="Unassembled WGS sequence"/>
</dbReference>
<keyword evidence="1" id="KW-0812">Transmembrane</keyword>
<organism evidence="2">
    <name type="scientific">Cryptosporidium canis</name>
    <dbReference type="NCBI Taxonomy" id="195482"/>
    <lineage>
        <taxon>Eukaryota</taxon>
        <taxon>Sar</taxon>
        <taxon>Alveolata</taxon>
        <taxon>Apicomplexa</taxon>
        <taxon>Conoidasida</taxon>
        <taxon>Coccidia</taxon>
        <taxon>Eucoccidiorida</taxon>
        <taxon>Eimeriorina</taxon>
        <taxon>Cryptosporidiidae</taxon>
        <taxon>Cryptosporidium</taxon>
    </lineage>
</organism>
<evidence type="ECO:0000256" key="1">
    <source>
        <dbReference type="SAM" id="Phobius"/>
    </source>
</evidence>
<proteinExistence type="predicted"/>
<dbReference type="OrthoDB" id="342030at2759"/>
<evidence type="ECO:0000313" key="2">
    <source>
        <dbReference type="EMBL" id="KAJ1610818.1"/>
    </source>
</evidence>
<comment type="caution">
    <text evidence="2">The sequence shown here is derived from an EMBL/GenBank/DDBJ whole genome shotgun (WGS) entry which is preliminary data.</text>
</comment>
<sequence length="355" mass="40495">MTTQRGLHSLLFFPILVLCTIGDFVYQGNHSLFIRSLELSGDVGNGGTPFGVDLEADNQMMEEILAGIEQEKSLNGGYGENVVWSSRLQTGQSGSGARQSSSGDEDSFVKFDTRQMRHFSIEDIAFNATIRRFDTEKAKYHRVIKSGIKFAEYSLQLSRKQKKATFLYSGVKKIKALHLNQERSTASASIIATVTILKSLLYKELPTNTRWVYYTFYPLILSSYLQTYNSFKTGSQPKGFISKAIYSKKNQALFRLNKSLLRLSRYINSLEIDGRYNYSIRPWSFWRLVEPTIVSPAHGLITTDLIKKPKSLSGEYLKDVMSILKSNKYRLAIAQNKAREDFYYYMSHDLETAKD</sequence>
<reference evidence="2" key="1">
    <citation type="submission" date="2022-10" db="EMBL/GenBank/DDBJ databases">
        <title>Adaptive evolution leads to modifications in subtelomeric GC content in a zoonotic Cryptosporidium species.</title>
        <authorList>
            <person name="Li J."/>
            <person name="Feng Y."/>
            <person name="Xiao L."/>
        </authorList>
    </citation>
    <scope>NUCLEOTIDE SEQUENCE</scope>
    <source>
        <strain evidence="2">33844</strain>
    </source>
</reference>
<dbReference type="EMBL" id="JAPCXC010000022">
    <property type="protein sequence ID" value="KAJ1610818.1"/>
    <property type="molecule type" value="Genomic_DNA"/>
</dbReference>
<feature type="transmembrane region" description="Helical" evidence="1">
    <location>
        <begin position="6"/>
        <end position="26"/>
    </location>
</feature>
<accession>A0A9D5HVE7</accession>
<dbReference type="AlphaFoldDB" id="A0A9D5HVE7"/>
<keyword evidence="1" id="KW-0472">Membrane</keyword>
<protein>
    <submittedName>
        <fullName evidence="2">Uncharacterized protein</fullName>
    </submittedName>
</protein>
<gene>
    <name evidence="2" type="ORF">OJ253_1067</name>
</gene>
<name>A0A9D5HVE7_9CRYT</name>